<keyword evidence="4" id="KW-1185">Reference proteome</keyword>
<evidence type="ECO:0000256" key="1">
    <source>
        <dbReference type="SAM" id="MobiDB-lite"/>
    </source>
</evidence>
<dbReference type="Proteomes" id="UP000694240">
    <property type="component" value="Chromosome 13"/>
</dbReference>
<organism evidence="3 4">
    <name type="scientific">Arabidopsis thaliana x Arabidopsis arenosa</name>
    <dbReference type="NCBI Taxonomy" id="1240361"/>
    <lineage>
        <taxon>Eukaryota</taxon>
        <taxon>Viridiplantae</taxon>
        <taxon>Streptophyta</taxon>
        <taxon>Embryophyta</taxon>
        <taxon>Tracheophyta</taxon>
        <taxon>Spermatophyta</taxon>
        <taxon>Magnoliopsida</taxon>
        <taxon>eudicotyledons</taxon>
        <taxon>Gunneridae</taxon>
        <taxon>Pentapetalae</taxon>
        <taxon>rosids</taxon>
        <taxon>malvids</taxon>
        <taxon>Brassicales</taxon>
        <taxon>Brassicaceae</taxon>
        <taxon>Camelineae</taxon>
        <taxon>Arabidopsis</taxon>
    </lineage>
</organism>
<name>A0A8T1XJU5_9BRAS</name>
<accession>A0A8T1XJU5</accession>
<dbReference type="AlphaFoldDB" id="A0A8T1XJU5"/>
<keyword evidence="3" id="KW-0808">Transferase</keyword>
<dbReference type="InterPro" id="IPR002156">
    <property type="entry name" value="RNaseH_domain"/>
</dbReference>
<dbReference type="GO" id="GO:0004523">
    <property type="term" value="F:RNA-DNA hybrid ribonuclease activity"/>
    <property type="evidence" value="ECO:0007669"/>
    <property type="project" value="InterPro"/>
</dbReference>
<protein>
    <submittedName>
        <fullName evidence="3">Reverse transcriptase domain</fullName>
    </submittedName>
</protein>
<dbReference type="EMBL" id="JAEFBK010000013">
    <property type="protein sequence ID" value="KAG7534826.1"/>
    <property type="molecule type" value="Genomic_DNA"/>
</dbReference>
<gene>
    <name evidence="3" type="ORF">ISN45_Aa08g023370</name>
</gene>
<dbReference type="CDD" id="cd06222">
    <property type="entry name" value="RNase_H_like"/>
    <property type="match status" value="1"/>
</dbReference>
<evidence type="ECO:0000313" key="4">
    <source>
        <dbReference type="Proteomes" id="UP000694240"/>
    </source>
</evidence>
<dbReference type="GO" id="GO:0003964">
    <property type="term" value="F:RNA-directed DNA polymerase activity"/>
    <property type="evidence" value="ECO:0007669"/>
    <property type="project" value="UniProtKB-KW"/>
</dbReference>
<feature type="region of interest" description="Disordered" evidence="1">
    <location>
        <begin position="517"/>
        <end position="545"/>
    </location>
</feature>
<dbReference type="GO" id="GO:0003676">
    <property type="term" value="F:nucleic acid binding"/>
    <property type="evidence" value="ECO:0007669"/>
    <property type="project" value="InterPro"/>
</dbReference>
<dbReference type="Pfam" id="PF13456">
    <property type="entry name" value="RVT_3"/>
    <property type="match status" value="1"/>
</dbReference>
<dbReference type="PROSITE" id="PS50878">
    <property type="entry name" value="RT_POL"/>
    <property type="match status" value="1"/>
</dbReference>
<keyword evidence="3" id="KW-0548">Nucleotidyltransferase</keyword>
<evidence type="ECO:0000259" key="2">
    <source>
        <dbReference type="PROSITE" id="PS50878"/>
    </source>
</evidence>
<evidence type="ECO:0000313" key="3">
    <source>
        <dbReference type="EMBL" id="KAG7534826.1"/>
    </source>
</evidence>
<feature type="compositionally biased region" description="Basic and acidic residues" evidence="1">
    <location>
        <begin position="519"/>
        <end position="532"/>
    </location>
</feature>
<dbReference type="Pfam" id="PF00078">
    <property type="entry name" value="RVT_1"/>
    <property type="match status" value="1"/>
</dbReference>
<feature type="domain" description="Reverse transcriptase" evidence="2">
    <location>
        <begin position="1"/>
        <end position="151"/>
    </location>
</feature>
<reference evidence="3 4" key="1">
    <citation type="submission" date="2020-12" db="EMBL/GenBank/DDBJ databases">
        <title>Concerted genomic and epigenomic changes stabilize Arabidopsis allopolyploids.</title>
        <authorList>
            <person name="Chen Z."/>
        </authorList>
    </citation>
    <scope>NUCLEOTIDE SEQUENCE [LARGE SCALE GENOMIC DNA]</scope>
    <source>
        <strain evidence="3">Allo738</strain>
        <tissue evidence="3">Leaf</tissue>
    </source>
</reference>
<comment type="caution">
    <text evidence="3">The sequence shown here is derived from an EMBL/GenBank/DDBJ whole genome shotgun (WGS) entry which is preliminary data.</text>
</comment>
<dbReference type="PANTHER" id="PTHR33116">
    <property type="entry name" value="REVERSE TRANSCRIPTASE ZINC-BINDING DOMAIN-CONTAINING PROTEIN-RELATED-RELATED"/>
    <property type="match status" value="1"/>
</dbReference>
<sequence length="626" mass="71825">MKFLGFSEYWIRLVMECVKTVQYQVLINGTPYGEIKPTRGLRQGDPLSPYLFVICTEMLVRMLQKAEGEKQITGLKVARGAPSITHMLFADDSLFYCQEKDSEINQVVRIIEEYSLASGQRVNYQKSSIYFGKQIPLERREEVKQKLGISQEGGEGIYLGLPESFSGSKVATLSYLRDRLSQKVSGWQSNFLSPGGKEMLLKAVAMALPTYTMACFKLPTTICKQLVSVMADFWWRNKKDTKGMHWKSWEALSKPKAEGGLGFKDIEAFNLALLGKQLWRMLTHKDSLLAKVYKSRYFRHSDPLSAPLGSRPSFAWKSIHAAQELIKQGARAVVGNGENINIWKHQWIQSKPARSLNCVNHIPPGLHHSVSQAITVKDLLEMNGREWRWELLNLMFSEDDRKRIEAIRPGGSSTKDRYTWDYAKTGQYSVKSGYWVLTQILNKRSSSQEVVQPSLDPLYQKIWKLEAPPKYHPTLAYEPKLIPWLLWRLWKNINDLTFKGKEQDALTLVSKAGEDADEWERRKEDREARKLPAMDPQPQVKWKSPPQGWVKCNVDGAWPRAGDHCGIGWVLRNVNGEVLWLGARALRRTQTVLEVEAEALRWAVVNMHKFNYRKVIFESDSQELIS</sequence>
<dbReference type="InterPro" id="IPR000477">
    <property type="entry name" value="RT_dom"/>
</dbReference>
<proteinExistence type="predicted"/>
<dbReference type="InterPro" id="IPR044730">
    <property type="entry name" value="RNase_H-like_dom_plant"/>
</dbReference>
<keyword evidence="3" id="KW-0695">RNA-directed DNA polymerase</keyword>
<dbReference type="PANTHER" id="PTHR33116:SF86">
    <property type="entry name" value="REVERSE TRANSCRIPTASE DOMAIN-CONTAINING PROTEIN"/>
    <property type="match status" value="1"/>
</dbReference>